<dbReference type="InterPro" id="IPR000644">
    <property type="entry name" value="CBS_dom"/>
</dbReference>
<evidence type="ECO:0000256" key="4">
    <source>
        <dbReference type="PROSITE-ProRule" id="PRU00703"/>
    </source>
</evidence>
<dbReference type="Gene3D" id="3.10.580.10">
    <property type="entry name" value="CBS-domain"/>
    <property type="match status" value="1"/>
</dbReference>
<evidence type="ECO:0000259" key="5">
    <source>
        <dbReference type="PROSITE" id="PS50110"/>
    </source>
</evidence>
<dbReference type="GO" id="GO:0000160">
    <property type="term" value="P:phosphorelay signal transduction system"/>
    <property type="evidence" value="ECO:0007669"/>
    <property type="project" value="UniProtKB-KW"/>
</dbReference>
<dbReference type="EMBL" id="APJX01000002">
    <property type="protein sequence ID" value="EMS80737.1"/>
    <property type="molecule type" value="Genomic_DNA"/>
</dbReference>
<dbReference type="AlphaFoldDB" id="S0G708"/>
<keyword evidence="4" id="KW-0129">CBS domain</keyword>
<dbReference type="PANTHER" id="PTHR44591">
    <property type="entry name" value="STRESS RESPONSE REGULATOR PROTEIN 1"/>
    <property type="match status" value="1"/>
</dbReference>
<sequence length="289" mass="32832">MEKKIRILIVDDEVRFARNVSRLLATRGFDVSMAHNGLDALEMMNKTRPDVVVLDIRMPEMDGIETLLAMKQLEPEASVIILTGHADVETGILAIREGAFDYLFKPCDIDLLMEKILQAAAVKQIQRRPVLWPRRMVKEITNAAFIPLDITDDLTKALEIFNAMGTVGLRETLHVTDNKSRLRGMISKNLLIHEARKKNPGQSVCWETLTRHPQWLPSKRIGDVMTTATGIYALPDESLDQVAQKMIDHHLRCLPVMADNQFMGIIQLKDIFYHMSTDRENNGQEYGEA</sequence>
<evidence type="ECO:0000256" key="1">
    <source>
        <dbReference type="ARBA" id="ARBA00022553"/>
    </source>
</evidence>
<protein>
    <submittedName>
        <fullName evidence="7">Response regulator receiver domain-containing protein</fullName>
    </submittedName>
</protein>
<proteinExistence type="predicted"/>
<dbReference type="SUPFAM" id="SSF52172">
    <property type="entry name" value="CheY-like"/>
    <property type="match status" value="1"/>
</dbReference>
<dbReference type="CDD" id="cd02205">
    <property type="entry name" value="CBS_pair_SF"/>
    <property type="match status" value="1"/>
</dbReference>
<dbReference type="Proteomes" id="UP000014216">
    <property type="component" value="Unassembled WGS sequence"/>
</dbReference>
<dbReference type="PROSITE" id="PS50110">
    <property type="entry name" value="RESPONSE_REGULATORY"/>
    <property type="match status" value="1"/>
</dbReference>
<dbReference type="InterPro" id="IPR001789">
    <property type="entry name" value="Sig_transdc_resp-reg_receiver"/>
</dbReference>
<dbReference type="SUPFAM" id="SSF54631">
    <property type="entry name" value="CBS-domain pair"/>
    <property type="match status" value="1"/>
</dbReference>
<evidence type="ECO:0000256" key="2">
    <source>
        <dbReference type="ARBA" id="ARBA00023012"/>
    </source>
</evidence>
<dbReference type="OrthoDB" id="9788090at2"/>
<keyword evidence="2" id="KW-0902">Two-component regulatory system</keyword>
<dbReference type="PANTHER" id="PTHR44591:SF14">
    <property type="entry name" value="PROTEIN PILG"/>
    <property type="match status" value="1"/>
</dbReference>
<dbReference type="Pfam" id="PF00072">
    <property type="entry name" value="Response_reg"/>
    <property type="match status" value="1"/>
</dbReference>
<dbReference type="PROSITE" id="PS51371">
    <property type="entry name" value="CBS"/>
    <property type="match status" value="1"/>
</dbReference>
<keyword evidence="1 3" id="KW-0597">Phosphoprotein</keyword>
<dbReference type="RefSeq" id="WP_006965010.1">
    <property type="nucleotide sequence ID" value="NZ_APJX01000002.1"/>
</dbReference>
<comment type="caution">
    <text evidence="7">The sequence shown here is derived from an EMBL/GenBank/DDBJ whole genome shotgun (WGS) entry which is preliminary data.</text>
</comment>
<evidence type="ECO:0000313" key="8">
    <source>
        <dbReference type="Proteomes" id="UP000014216"/>
    </source>
</evidence>
<accession>S0G708</accession>
<keyword evidence="8" id="KW-1185">Reference proteome</keyword>
<reference evidence="7 8" key="1">
    <citation type="journal article" date="2013" name="Genome Announc.">
        <title>Draft Genome Sequence of Desulfotignum phosphitoxidans DSM 13687 Strain FiPS-3.</title>
        <authorList>
            <person name="Poehlein A."/>
            <person name="Daniel R."/>
            <person name="Simeonova D.D."/>
        </authorList>
    </citation>
    <scope>NUCLEOTIDE SEQUENCE [LARGE SCALE GENOMIC DNA]</scope>
    <source>
        <strain evidence="7 8">DSM 13687</strain>
    </source>
</reference>
<evidence type="ECO:0000259" key="6">
    <source>
        <dbReference type="PROSITE" id="PS51371"/>
    </source>
</evidence>
<organism evidence="7 8">
    <name type="scientific">Desulfotignum phosphitoxidans DSM 13687</name>
    <dbReference type="NCBI Taxonomy" id="1286635"/>
    <lineage>
        <taxon>Bacteria</taxon>
        <taxon>Pseudomonadati</taxon>
        <taxon>Thermodesulfobacteriota</taxon>
        <taxon>Desulfobacteria</taxon>
        <taxon>Desulfobacterales</taxon>
        <taxon>Desulfobacteraceae</taxon>
        <taxon>Desulfotignum</taxon>
    </lineage>
</organism>
<dbReference type="Pfam" id="PF00571">
    <property type="entry name" value="CBS"/>
    <property type="match status" value="1"/>
</dbReference>
<dbReference type="InterPro" id="IPR050595">
    <property type="entry name" value="Bact_response_regulator"/>
</dbReference>
<name>S0G708_9BACT</name>
<dbReference type="InterPro" id="IPR046342">
    <property type="entry name" value="CBS_dom_sf"/>
</dbReference>
<dbReference type="Gene3D" id="3.40.50.2300">
    <property type="match status" value="1"/>
</dbReference>
<evidence type="ECO:0000256" key="3">
    <source>
        <dbReference type="PROSITE-ProRule" id="PRU00169"/>
    </source>
</evidence>
<feature type="modified residue" description="4-aspartylphosphate" evidence="3">
    <location>
        <position position="55"/>
    </location>
</feature>
<dbReference type="SMART" id="SM00448">
    <property type="entry name" value="REC"/>
    <property type="match status" value="1"/>
</dbReference>
<dbReference type="InterPro" id="IPR011006">
    <property type="entry name" value="CheY-like_superfamily"/>
</dbReference>
<feature type="domain" description="CBS" evidence="6">
    <location>
        <begin position="225"/>
        <end position="285"/>
    </location>
</feature>
<feature type="domain" description="Response regulatory" evidence="5">
    <location>
        <begin position="6"/>
        <end position="120"/>
    </location>
</feature>
<gene>
    <name evidence="7" type="ORF">Dpo_2c04330</name>
</gene>
<evidence type="ECO:0000313" key="7">
    <source>
        <dbReference type="EMBL" id="EMS80737.1"/>
    </source>
</evidence>